<proteinExistence type="predicted"/>
<name>A0A936Z566_9HYPH</name>
<organism evidence="2 3">
    <name type="scientific">Microvirga aerilata</name>
    <dbReference type="NCBI Taxonomy" id="670292"/>
    <lineage>
        <taxon>Bacteria</taxon>
        <taxon>Pseudomonadati</taxon>
        <taxon>Pseudomonadota</taxon>
        <taxon>Alphaproteobacteria</taxon>
        <taxon>Hyphomicrobiales</taxon>
        <taxon>Methylobacteriaceae</taxon>
        <taxon>Microvirga</taxon>
    </lineage>
</organism>
<evidence type="ECO:0000313" key="3">
    <source>
        <dbReference type="Proteomes" id="UP000605848"/>
    </source>
</evidence>
<dbReference type="EMBL" id="JAEQMY010000001">
    <property type="protein sequence ID" value="MBL0402468.1"/>
    <property type="molecule type" value="Genomic_DNA"/>
</dbReference>
<protein>
    <submittedName>
        <fullName evidence="2">Uncharacterized protein</fullName>
    </submittedName>
</protein>
<gene>
    <name evidence="2" type="ORF">JKG68_00630</name>
</gene>
<dbReference type="RefSeq" id="WP_202055154.1">
    <property type="nucleotide sequence ID" value="NZ_JAEQMY010000001.1"/>
</dbReference>
<comment type="caution">
    <text evidence="2">The sequence shown here is derived from an EMBL/GenBank/DDBJ whole genome shotgun (WGS) entry which is preliminary data.</text>
</comment>
<evidence type="ECO:0000313" key="2">
    <source>
        <dbReference type="EMBL" id="MBL0402468.1"/>
    </source>
</evidence>
<evidence type="ECO:0000256" key="1">
    <source>
        <dbReference type="SAM" id="MobiDB-lite"/>
    </source>
</evidence>
<accession>A0A936Z566</accession>
<reference evidence="2" key="1">
    <citation type="submission" date="2021-01" db="EMBL/GenBank/DDBJ databases">
        <title>Microvirga sp.</title>
        <authorList>
            <person name="Kim M.K."/>
        </authorList>
    </citation>
    <scope>NUCLEOTIDE SEQUENCE</scope>
    <source>
        <strain evidence="2">5420S-16</strain>
    </source>
</reference>
<dbReference type="AlphaFoldDB" id="A0A936Z566"/>
<dbReference type="Proteomes" id="UP000605848">
    <property type="component" value="Unassembled WGS sequence"/>
</dbReference>
<keyword evidence="3" id="KW-1185">Reference proteome</keyword>
<feature type="region of interest" description="Disordered" evidence="1">
    <location>
        <begin position="1"/>
        <end position="27"/>
    </location>
</feature>
<sequence>MSKAMRRSAKDPSPKQQGTVGEQVGSAVADMSSAETAQYIAEFSAELAFLARESKLDLLAYLLDMARLEAIRSVQAGQKDR</sequence>